<comment type="caution">
    <text evidence="1">The sequence shown here is derived from an EMBL/GenBank/DDBJ whole genome shotgun (WGS) entry which is preliminary data.</text>
</comment>
<dbReference type="RefSeq" id="WP_065987840.1">
    <property type="nucleotide sequence ID" value="NZ_MDEN01000058.1"/>
</dbReference>
<evidence type="ECO:0000313" key="1">
    <source>
        <dbReference type="EMBL" id="OCX23278.1"/>
    </source>
</evidence>
<accession>A0A1C2E8H1</accession>
<dbReference type="OrthoDB" id="6908151at2"/>
<dbReference type="AlphaFoldDB" id="A0A1C2E8H1"/>
<organism evidence="1 2">
    <name type="scientific">Pseudomonas graminis</name>
    <dbReference type="NCBI Taxonomy" id="158627"/>
    <lineage>
        <taxon>Bacteria</taxon>
        <taxon>Pseudomonadati</taxon>
        <taxon>Pseudomonadota</taxon>
        <taxon>Gammaproteobacteria</taxon>
        <taxon>Pseudomonadales</taxon>
        <taxon>Pseudomonadaceae</taxon>
        <taxon>Pseudomonas</taxon>
    </lineage>
</organism>
<gene>
    <name evidence="1" type="ORF">BBI10_08030</name>
</gene>
<protein>
    <submittedName>
        <fullName evidence="1">Uncharacterized protein</fullName>
    </submittedName>
</protein>
<sequence length="236" mass="25774">MTLPSEHDSAAPLVPPVLPGADQDVIGGLPAALRQCLANAARVILIANNPAITQADFDALGVGADDVVVSFNLCIKAALLKPESVNLFVHGFNAPDCYFFGLPATAEVQKLAAQPGSRCFTLLVGCAVQLCPLPDVALYWDRIPLPALAEHYPVDRPNGKRFVGPSTGFNVLVLLDWLRPHAGYRYRLLTLGFSNEAGKLWGGHAWDYERHWLLGADVEVIVLKPRSWWRKLLFSK</sequence>
<name>A0A1C2E8H1_9PSED</name>
<proteinExistence type="predicted"/>
<dbReference type="Proteomes" id="UP000095143">
    <property type="component" value="Unassembled WGS sequence"/>
</dbReference>
<dbReference type="EMBL" id="MDEN01000058">
    <property type="protein sequence ID" value="OCX23278.1"/>
    <property type="molecule type" value="Genomic_DNA"/>
</dbReference>
<evidence type="ECO:0000313" key="2">
    <source>
        <dbReference type="Proteomes" id="UP000095143"/>
    </source>
</evidence>
<reference evidence="1 2" key="1">
    <citation type="submission" date="2016-08" db="EMBL/GenBank/DDBJ databases">
        <title>Whole genome sequence of Pseudomonas graminis strain UASWS1507, a potential biological control agent for agriculture.</title>
        <authorList>
            <person name="Crovadore J."/>
            <person name="Calmin G."/>
            <person name="Chablais R."/>
            <person name="Cochard B."/>
            <person name="Lefort F."/>
        </authorList>
    </citation>
    <scope>NUCLEOTIDE SEQUENCE [LARGE SCALE GENOMIC DNA]</scope>
    <source>
        <strain evidence="1 2">UASWS1507</strain>
    </source>
</reference>